<dbReference type="InterPro" id="IPR036282">
    <property type="entry name" value="Glutathione-S-Trfase_C_sf"/>
</dbReference>
<evidence type="ECO:0000313" key="4">
    <source>
        <dbReference type="Proteomes" id="UP001583186"/>
    </source>
</evidence>
<organism evidence="3 4">
    <name type="scientific">Sporothrix stenoceras</name>
    <dbReference type="NCBI Taxonomy" id="5173"/>
    <lineage>
        <taxon>Eukaryota</taxon>
        <taxon>Fungi</taxon>
        <taxon>Dikarya</taxon>
        <taxon>Ascomycota</taxon>
        <taxon>Pezizomycotina</taxon>
        <taxon>Sordariomycetes</taxon>
        <taxon>Sordariomycetidae</taxon>
        <taxon>Ophiostomatales</taxon>
        <taxon>Ophiostomataceae</taxon>
        <taxon>Sporothrix</taxon>
    </lineage>
</organism>
<dbReference type="PANTHER" id="PTHR11571:SF263">
    <property type="entry name" value="GLUTATHIONE S-TRANSFERASE"/>
    <property type="match status" value="1"/>
</dbReference>
<reference evidence="3 4" key="1">
    <citation type="journal article" date="2024" name="IMA Fungus">
        <title>IMA Genome - F19 : A genome assembly and annotation guide to empower mycologists, including annotated draft genome sequences of Ceratocystis pirilliformis, Diaporthe australafricana, Fusarium ophioides, Paecilomyces lecythidis, and Sporothrix stenoceras.</title>
        <authorList>
            <person name="Aylward J."/>
            <person name="Wilson A.M."/>
            <person name="Visagie C.M."/>
            <person name="Spraker J."/>
            <person name="Barnes I."/>
            <person name="Buitendag C."/>
            <person name="Ceriani C."/>
            <person name="Del Mar Angel L."/>
            <person name="du Plessis D."/>
            <person name="Fuchs T."/>
            <person name="Gasser K."/>
            <person name="Kramer D."/>
            <person name="Li W."/>
            <person name="Munsamy K."/>
            <person name="Piso A."/>
            <person name="Price J.L."/>
            <person name="Sonnekus B."/>
            <person name="Thomas C."/>
            <person name="van der Nest A."/>
            <person name="van Dijk A."/>
            <person name="van Heerden A."/>
            <person name="van Vuuren N."/>
            <person name="Yilmaz N."/>
            <person name="Duong T.A."/>
            <person name="van der Merwe N.A."/>
            <person name="Wingfield M.J."/>
            <person name="Wingfield B.D."/>
        </authorList>
    </citation>
    <scope>NUCLEOTIDE SEQUENCE [LARGE SCALE GENOMIC DNA]</scope>
    <source>
        <strain evidence="3 4">CMW 5346</strain>
    </source>
</reference>
<gene>
    <name evidence="3" type="ORF">Sste5346_005141</name>
</gene>
<evidence type="ECO:0000259" key="1">
    <source>
        <dbReference type="PROSITE" id="PS50404"/>
    </source>
</evidence>
<dbReference type="EMBL" id="JAWCUI010000026">
    <property type="protein sequence ID" value="KAL1895670.1"/>
    <property type="molecule type" value="Genomic_DNA"/>
</dbReference>
<dbReference type="InterPro" id="IPR004045">
    <property type="entry name" value="Glutathione_S-Trfase_N"/>
</dbReference>
<dbReference type="InterPro" id="IPR050213">
    <property type="entry name" value="GST_superfamily"/>
</dbReference>
<dbReference type="Proteomes" id="UP001583186">
    <property type="component" value="Unassembled WGS sequence"/>
</dbReference>
<evidence type="ECO:0000259" key="2">
    <source>
        <dbReference type="PROSITE" id="PS50405"/>
    </source>
</evidence>
<dbReference type="InterPro" id="IPR036249">
    <property type="entry name" value="Thioredoxin-like_sf"/>
</dbReference>
<proteinExistence type="predicted"/>
<accession>A0ABR3Z5R9</accession>
<evidence type="ECO:0008006" key="5">
    <source>
        <dbReference type="Google" id="ProtNLM"/>
    </source>
</evidence>
<name>A0ABR3Z5R9_9PEZI</name>
<sequence length="278" mass="31050">MTDGPAAKRQKASTPDEAPYKLIYWPGLPGRGEHVRLAFEEAGVPYVDGAKQEDAVPQVLAQISTDNLAEGIVPNLPPLAPPILEHGDLLISQLPNILLYLGPKLGLVPGDDANAVYRINALALTALDGFSNEVHDCHHPICTSLYYEDQKPESVRKSKLYVKERLPKFLSYFERVLHAQEERKAGSWLYGASLTYADLVLFQCLDGTAYQFPRAVQQLKDAGGHKRVFALVDAVRARPNIAAYLESDRRLPYGEGIYRYYKELDVVLEDSVEEEKKE</sequence>
<dbReference type="SUPFAM" id="SSF47616">
    <property type="entry name" value="GST C-terminal domain-like"/>
    <property type="match status" value="1"/>
</dbReference>
<dbReference type="Pfam" id="PF14497">
    <property type="entry name" value="GST_C_3"/>
    <property type="match status" value="1"/>
</dbReference>
<dbReference type="InterPro" id="IPR010987">
    <property type="entry name" value="Glutathione-S-Trfase_C-like"/>
</dbReference>
<keyword evidence="4" id="KW-1185">Reference proteome</keyword>
<feature type="domain" description="GST N-terminal" evidence="1">
    <location>
        <begin position="19"/>
        <end position="109"/>
    </location>
</feature>
<protein>
    <recommendedName>
        <fullName evidence="5">Glutathione S-transferase</fullName>
    </recommendedName>
</protein>
<dbReference type="Gene3D" id="3.40.30.10">
    <property type="entry name" value="Glutaredoxin"/>
    <property type="match status" value="1"/>
</dbReference>
<dbReference type="PROSITE" id="PS50405">
    <property type="entry name" value="GST_CTER"/>
    <property type="match status" value="1"/>
</dbReference>
<dbReference type="SUPFAM" id="SSF52833">
    <property type="entry name" value="Thioredoxin-like"/>
    <property type="match status" value="1"/>
</dbReference>
<dbReference type="PROSITE" id="PS50404">
    <property type="entry name" value="GST_NTER"/>
    <property type="match status" value="1"/>
</dbReference>
<dbReference type="PANTHER" id="PTHR11571">
    <property type="entry name" value="GLUTATHIONE S-TRANSFERASE"/>
    <property type="match status" value="1"/>
</dbReference>
<evidence type="ECO:0000313" key="3">
    <source>
        <dbReference type="EMBL" id="KAL1895670.1"/>
    </source>
</evidence>
<feature type="domain" description="GST C-terminal" evidence="2">
    <location>
        <begin position="120"/>
        <end position="264"/>
    </location>
</feature>
<dbReference type="Gene3D" id="1.20.1050.10">
    <property type="match status" value="1"/>
</dbReference>
<comment type="caution">
    <text evidence="3">The sequence shown here is derived from an EMBL/GenBank/DDBJ whole genome shotgun (WGS) entry which is preliminary data.</text>
</comment>
<dbReference type="InterPro" id="IPR004046">
    <property type="entry name" value="GST_C"/>
</dbReference>
<dbReference type="CDD" id="cd03192">
    <property type="entry name" value="GST_C_Sigma_like"/>
    <property type="match status" value="1"/>
</dbReference>